<proteinExistence type="predicted"/>
<evidence type="ECO:0000313" key="3">
    <source>
        <dbReference type="Proteomes" id="UP001590951"/>
    </source>
</evidence>
<sequence>MHLLYTISMLQPTSQGPTSVGSWNSLGMIHPISPSLLDKWQQALEQALDVPSRKYEHASLFGRLVMEWLDSPNDTPFSTGGSESGDPFEHVGRKEMHDQRKEWESIAFGEHSKPDSAPPSKRISKTFSDLPQSPKS</sequence>
<accession>A0ABR4BB13</accession>
<feature type="region of interest" description="Disordered" evidence="1">
    <location>
        <begin position="73"/>
        <end position="136"/>
    </location>
</feature>
<dbReference type="PANTHER" id="PTHR37015:SF2">
    <property type="entry name" value="REVERSE TRANSCRIPTASE DOMAIN-CONTAINING PROTEIN"/>
    <property type="match status" value="1"/>
</dbReference>
<feature type="compositionally biased region" description="Basic and acidic residues" evidence="1">
    <location>
        <begin position="87"/>
        <end position="114"/>
    </location>
</feature>
<evidence type="ECO:0000313" key="2">
    <source>
        <dbReference type="EMBL" id="KAL2055046.1"/>
    </source>
</evidence>
<organism evidence="2 3">
    <name type="scientific">Lepraria finkii</name>
    <dbReference type="NCBI Taxonomy" id="1340010"/>
    <lineage>
        <taxon>Eukaryota</taxon>
        <taxon>Fungi</taxon>
        <taxon>Dikarya</taxon>
        <taxon>Ascomycota</taxon>
        <taxon>Pezizomycotina</taxon>
        <taxon>Lecanoromycetes</taxon>
        <taxon>OSLEUM clade</taxon>
        <taxon>Lecanoromycetidae</taxon>
        <taxon>Lecanorales</taxon>
        <taxon>Lecanorineae</taxon>
        <taxon>Stereocaulaceae</taxon>
        <taxon>Lepraria</taxon>
    </lineage>
</organism>
<name>A0ABR4BB13_9LECA</name>
<gene>
    <name evidence="2" type="ORF">ABVK25_004868</name>
</gene>
<dbReference type="Proteomes" id="UP001590951">
    <property type="component" value="Unassembled WGS sequence"/>
</dbReference>
<keyword evidence="3" id="KW-1185">Reference proteome</keyword>
<comment type="caution">
    <text evidence="2">The sequence shown here is derived from an EMBL/GenBank/DDBJ whole genome shotgun (WGS) entry which is preliminary data.</text>
</comment>
<evidence type="ECO:0000256" key="1">
    <source>
        <dbReference type="SAM" id="MobiDB-lite"/>
    </source>
</evidence>
<feature type="compositionally biased region" description="Polar residues" evidence="1">
    <location>
        <begin position="125"/>
        <end position="136"/>
    </location>
</feature>
<dbReference type="PANTHER" id="PTHR37015">
    <property type="entry name" value="REVERSE TRANSCRIPTASE DOMAIN-CONTAINING PROTEIN"/>
    <property type="match status" value="1"/>
</dbReference>
<reference evidence="2 3" key="1">
    <citation type="submission" date="2024-09" db="EMBL/GenBank/DDBJ databases">
        <title>Rethinking Asexuality: The Enigmatic Case of Functional Sexual Genes in Lepraria (Stereocaulaceae).</title>
        <authorList>
            <person name="Doellman M."/>
            <person name="Sun Y."/>
            <person name="Barcenas-Pena A."/>
            <person name="Lumbsch H.T."/>
            <person name="Grewe F."/>
        </authorList>
    </citation>
    <scope>NUCLEOTIDE SEQUENCE [LARGE SCALE GENOMIC DNA]</scope>
    <source>
        <strain evidence="2 3">Grewe 0041</strain>
    </source>
</reference>
<dbReference type="EMBL" id="JBHFEH010000013">
    <property type="protein sequence ID" value="KAL2055046.1"/>
    <property type="molecule type" value="Genomic_DNA"/>
</dbReference>
<protein>
    <submittedName>
        <fullName evidence="2">Uncharacterized protein</fullName>
    </submittedName>
</protein>